<proteinExistence type="predicted"/>
<sequence length="66" mass="7674">AYEKKNFAGVFAIIFGGIIDLEKSLPHTWDRLSKQSRTFVTLVDDMLGEDSHFKLYFEKLRRSPLP</sequence>
<gene>
    <name evidence="1" type="ORF">QYT958_LOCUS43378</name>
</gene>
<name>A0A822DK19_9BILA</name>
<comment type="caution">
    <text evidence="1">The sequence shown here is derived from an EMBL/GenBank/DDBJ whole genome shotgun (WGS) entry which is preliminary data.</text>
</comment>
<dbReference type="EMBL" id="CAJOBR010061223">
    <property type="protein sequence ID" value="CAF5072862.1"/>
    <property type="molecule type" value="Genomic_DNA"/>
</dbReference>
<dbReference type="Proteomes" id="UP000663848">
    <property type="component" value="Unassembled WGS sequence"/>
</dbReference>
<evidence type="ECO:0000313" key="2">
    <source>
        <dbReference type="Proteomes" id="UP000663848"/>
    </source>
</evidence>
<feature type="non-terminal residue" evidence="1">
    <location>
        <position position="1"/>
    </location>
</feature>
<dbReference type="AlphaFoldDB" id="A0A822DK19"/>
<evidence type="ECO:0000313" key="1">
    <source>
        <dbReference type="EMBL" id="CAF5072862.1"/>
    </source>
</evidence>
<accession>A0A822DK19</accession>
<organism evidence="1 2">
    <name type="scientific">Rotaria socialis</name>
    <dbReference type="NCBI Taxonomy" id="392032"/>
    <lineage>
        <taxon>Eukaryota</taxon>
        <taxon>Metazoa</taxon>
        <taxon>Spiralia</taxon>
        <taxon>Gnathifera</taxon>
        <taxon>Rotifera</taxon>
        <taxon>Eurotatoria</taxon>
        <taxon>Bdelloidea</taxon>
        <taxon>Philodinida</taxon>
        <taxon>Philodinidae</taxon>
        <taxon>Rotaria</taxon>
    </lineage>
</organism>
<reference evidence="1" key="1">
    <citation type="submission" date="2021-02" db="EMBL/GenBank/DDBJ databases">
        <authorList>
            <person name="Nowell W R."/>
        </authorList>
    </citation>
    <scope>NUCLEOTIDE SEQUENCE</scope>
</reference>
<protein>
    <submittedName>
        <fullName evidence="1">Uncharacterized protein</fullName>
    </submittedName>
</protein>
<feature type="non-terminal residue" evidence="1">
    <location>
        <position position="66"/>
    </location>
</feature>